<dbReference type="AlphaFoldDB" id="A0A8J5FFB3"/>
<keyword evidence="9" id="KW-0540">Nuclease</keyword>
<evidence type="ECO:0000256" key="5">
    <source>
        <dbReference type="ARBA" id="ARBA00008372"/>
    </source>
</evidence>
<comment type="cofactor">
    <cofactor evidence="2">
        <name>a divalent metal cation</name>
        <dbReference type="ChEBI" id="CHEBI:60240"/>
    </cofactor>
</comment>
<dbReference type="GO" id="GO:0003723">
    <property type="term" value="F:RNA binding"/>
    <property type="evidence" value="ECO:0007669"/>
    <property type="project" value="UniProtKB-KW"/>
</dbReference>
<evidence type="ECO:0000256" key="13">
    <source>
        <dbReference type="ARBA" id="ARBA00022884"/>
    </source>
</evidence>
<keyword evidence="10" id="KW-0479">Metal-binding</keyword>
<comment type="subcellular location">
    <subcellularLocation>
        <location evidence="4">Cytoplasm</location>
    </subcellularLocation>
    <subcellularLocation>
        <location evidence="3">Nucleus</location>
    </subcellularLocation>
</comment>
<accession>A0A8J5FFB3</accession>
<dbReference type="InterPro" id="IPR036397">
    <property type="entry name" value="RNaseH_sf"/>
</dbReference>
<dbReference type="EMBL" id="JACMSC010000015">
    <property type="protein sequence ID" value="KAG6486120.1"/>
    <property type="molecule type" value="Genomic_DNA"/>
</dbReference>
<evidence type="ECO:0000256" key="2">
    <source>
        <dbReference type="ARBA" id="ARBA00001968"/>
    </source>
</evidence>
<dbReference type="GO" id="GO:0004535">
    <property type="term" value="F:poly(A)-specific ribonuclease activity"/>
    <property type="evidence" value="ECO:0007669"/>
    <property type="project" value="UniProtKB-EC"/>
</dbReference>
<dbReference type="EC" id="3.1.13.4" evidence="7"/>
<comment type="subunit">
    <text evidence="6">Component of the CCR4-NOT complex, at least composed of CRR4 and CAF1 proteins.</text>
</comment>
<evidence type="ECO:0000256" key="11">
    <source>
        <dbReference type="ARBA" id="ARBA00022801"/>
    </source>
</evidence>
<evidence type="ECO:0000256" key="15">
    <source>
        <dbReference type="ARBA" id="ARBA00023163"/>
    </source>
</evidence>
<evidence type="ECO:0000256" key="4">
    <source>
        <dbReference type="ARBA" id="ARBA00004496"/>
    </source>
</evidence>
<comment type="catalytic activity">
    <reaction evidence="1">
        <text>Exonucleolytic cleavage of poly(A) to 5'-AMP.</text>
        <dbReference type="EC" id="3.1.13.4"/>
    </reaction>
</comment>
<name>A0A8J5FFB3_ZINOF</name>
<keyword evidence="14" id="KW-0805">Transcription regulation</keyword>
<dbReference type="GO" id="GO:0005737">
    <property type="term" value="C:cytoplasm"/>
    <property type="evidence" value="ECO:0007669"/>
    <property type="project" value="UniProtKB-SubCell"/>
</dbReference>
<comment type="function">
    <text evidence="17">Ubiquitous transcription factor required for a diverse set of processes. It is a component of the CCR4 complex involved in the control of gene expression.</text>
</comment>
<keyword evidence="8" id="KW-0963">Cytoplasm</keyword>
<dbReference type="GO" id="GO:0030014">
    <property type="term" value="C:CCR4-NOT complex"/>
    <property type="evidence" value="ECO:0007669"/>
    <property type="project" value="InterPro"/>
</dbReference>
<dbReference type="Gene3D" id="3.30.420.10">
    <property type="entry name" value="Ribonuclease H-like superfamily/Ribonuclease H"/>
    <property type="match status" value="2"/>
</dbReference>
<gene>
    <name evidence="18" type="ORF">ZIOFF_054690</name>
</gene>
<keyword evidence="15" id="KW-0804">Transcription</keyword>
<dbReference type="GO" id="GO:0046872">
    <property type="term" value="F:metal ion binding"/>
    <property type="evidence" value="ECO:0007669"/>
    <property type="project" value="UniProtKB-KW"/>
</dbReference>
<evidence type="ECO:0000256" key="8">
    <source>
        <dbReference type="ARBA" id="ARBA00022490"/>
    </source>
</evidence>
<evidence type="ECO:0000256" key="7">
    <source>
        <dbReference type="ARBA" id="ARBA00012161"/>
    </source>
</evidence>
<evidence type="ECO:0000313" key="18">
    <source>
        <dbReference type="EMBL" id="KAG6486120.1"/>
    </source>
</evidence>
<keyword evidence="13" id="KW-0694">RNA-binding</keyword>
<dbReference type="Pfam" id="PF04857">
    <property type="entry name" value="CAF1"/>
    <property type="match status" value="1"/>
</dbReference>
<comment type="similarity">
    <text evidence="5">Belongs to the CAF1 family.</text>
</comment>
<dbReference type="SUPFAM" id="SSF53098">
    <property type="entry name" value="Ribonuclease H-like"/>
    <property type="match status" value="1"/>
</dbReference>
<evidence type="ECO:0000256" key="9">
    <source>
        <dbReference type="ARBA" id="ARBA00022722"/>
    </source>
</evidence>
<reference evidence="18 19" key="1">
    <citation type="submission" date="2020-08" db="EMBL/GenBank/DDBJ databases">
        <title>Plant Genome Project.</title>
        <authorList>
            <person name="Zhang R.-G."/>
        </authorList>
    </citation>
    <scope>NUCLEOTIDE SEQUENCE [LARGE SCALE GENOMIC DNA]</scope>
    <source>
        <tissue evidence="18">Rhizome</tissue>
    </source>
</reference>
<dbReference type="PANTHER" id="PTHR10797">
    <property type="entry name" value="CCR4-NOT TRANSCRIPTION COMPLEX SUBUNIT"/>
    <property type="match status" value="1"/>
</dbReference>
<evidence type="ECO:0000313" key="19">
    <source>
        <dbReference type="Proteomes" id="UP000734854"/>
    </source>
</evidence>
<keyword evidence="12" id="KW-0269">Exonuclease</keyword>
<comment type="caution">
    <text evidence="18">The sequence shown here is derived from an EMBL/GenBank/DDBJ whole genome shotgun (WGS) entry which is preliminary data.</text>
</comment>
<evidence type="ECO:0000256" key="14">
    <source>
        <dbReference type="ARBA" id="ARBA00023015"/>
    </source>
</evidence>
<evidence type="ECO:0000256" key="3">
    <source>
        <dbReference type="ARBA" id="ARBA00004123"/>
    </source>
</evidence>
<dbReference type="GO" id="GO:0005634">
    <property type="term" value="C:nucleus"/>
    <property type="evidence" value="ECO:0007669"/>
    <property type="project" value="UniProtKB-SubCell"/>
</dbReference>
<proteinExistence type="inferred from homology"/>
<dbReference type="Proteomes" id="UP000734854">
    <property type="component" value="Unassembled WGS sequence"/>
</dbReference>
<evidence type="ECO:0000256" key="17">
    <source>
        <dbReference type="ARBA" id="ARBA00025148"/>
    </source>
</evidence>
<organism evidence="18 19">
    <name type="scientific">Zingiber officinale</name>
    <name type="common">Ginger</name>
    <name type="synonym">Amomum zingiber</name>
    <dbReference type="NCBI Taxonomy" id="94328"/>
    <lineage>
        <taxon>Eukaryota</taxon>
        <taxon>Viridiplantae</taxon>
        <taxon>Streptophyta</taxon>
        <taxon>Embryophyta</taxon>
        <taxon>Tracheophyta</taxon>
        <taxon>Spermatophyta</taxon>
        <taxon>Magnoliopsida</taxon>
        <taxon>Liliopsida</taxon>
        <taxon>Zingiberales</taxon>
        <taxon>Zingiberaceae</taxon>
        <taxon>Zingiber</taxon>
    </lineage>
</organism>
<protein>
    <recommendedName>
        <fullName evidence="7">poly(A)-specific ribonuclease</fullName>
        <ecNumber evidence="7">3.1.13.4</ecNumber>
    </recommendedName>
</protein>
<evidence type="ECO:0000256" key="1">
    <source>
        <dbReference type="ARBA" id="ARBA00001663"/>
    </source>
</evidence>
<dbReference type="InterPro" id="IPR006941">
    <property type="entry name" value="RNase_CAF1"/>
</dbReference>
<sequence length="215" mass="23673">MEVTAAVPVNGSMLISSASASASASRVEVRSVWAHNLDQEFALIRSALPFHPFVALDTEYPGVVLTSKNPYCTLTIPQRYDLIRANVDVLCIVQVGLTLSDTAGAYDFAFLVKMLTRGNKLPQTLHEFLGLVRFFFGGRVFDVKHLSKHCHGLYGGLERVASAVQVERALGCRHQSGSDSLLTWQVFFQIASRVNPELINRPEHIGTLFGLELIS</sequence>
<keyword evidence="16" id="KW-0539">Nucleus</keyword>
<keyword evidence="19" id="KW-1185">Reference proteome</keyword>
<dbReference type="InterPro" id="IPR012337">
    <property type="entry name" value="RNaseH-like_sf"/>
</dbReference>
<evidence type="ECO:0000256" key="6">
    <source>
        <dbReference type="ARBA" id="ARBA00011757"/>
    </source>
</evidence>
<evidence type="ECO:0000256" key="16">
    <source>
        <dbReference type="ARBA" id="ARBA00023242"/>
    </source>
</evidence>
<evidence type="ECO:0000256" key="10">
    <source>
        <dbReference type="ARBA" id="ARBA00022723"/>
    </source>
</evidence>
<evidence type="ECO:0000256" key="12">
    <source>
        <dbReference type="ARBA" id="ARBA00022839"/>
    </source>
</evidence>
<dbReference type="InterPro" id="IPR039637">
    <property type="entry name" value="CNOT7/CNOT8/Pop2"/>
</dbReference>
<keyword evidence="11" id="KW-0378">Hydrolase</keyword>